<dbReference type="VEuPathDB" id="TriTrypDB:BSAL_18540"/>
<organism evidence="2 3">
    <name type="scientific">Bodo saltans</name>
    <name type="common">Flagellated protozoan</name>
    <dbReference type="NCBI Taxonomy" id="75058"/>
    <lineage>
        <taxon>Eukaryota</taxon>
        <taxon>Discoba</taxon>
        <taxon>Euglenozoa</taxon>
        <taxon>Kinetoplastea</taxon>
        <taxon>Metakinetoplastina</taxon>
        <taxon>Eubodonida</taxon>
        <taxon>Bodonidae</taxon>
        <taxon>Bodo</taxon>
    </lineage>
</organism>
<protein>
    <submittedName>
        <fullName evidence="2">Leo1-like protein, putative</fullName>
    </submittedName>
</protein>
<dbReference type="AlphaFoldDB" id="A0A0S4JFB0"/>
<dbReference type="GO" id="GO:0016593">
    <property type="term" value="C:Cdc73/Paf1 complex"/>
    <property type="evidence" value="ECO:0007669"/>
    <property type="project" value="InterPro"/>
</dbReference>
<sequence>MEESHTTENSASVAVEIDPTLFVAETQGGGGGVDPTRVVVDTAVPLLANDGAVGDVAATAPEVVEDAPLLSSLVDDVNNVITANDLDDLVATMSSHGGSVVSDGLGMASVATPVGGFSLHDLFGQYFHTGLLPGGQAAQDARDEAQGDIVDPELLDSRTYVENFFGRHVDEAMIDPSSKLSLTTLMQSAAAADARADVEGFFGEHVKREHLKERLGDEKNELRGGFAILHATLPKIPHQLSESTGELWLAELPKVDPNRQVLHVDPTIFRPSAHGVSIPPSNDRRLYTTQNIIRWTYLKERKEVLSNARLVTWSDGSRTIHVGRDRFEVAQSSQNSLSLLGAPTKLYKSDKVMPGMVGVQSYDNRVLIKVSDAPSISSEIVGETQIHREIGLERRLSFATDAPLPRVDAKKPKQDMTSEEQWVLREREARRKEMARREAAGNPMSVLEQLEEERKMMHKLQLCTNIKELLDEQEAEFRGHAQATGASGRYREPDVDLSEATPYTRQRETRGDDDEEEVQLARNGGDLEDIMASINNKRARSLEPEDDIELQSSTAKQHRVDDVVHRPVASSSTDVWSVESVRKLLTSVQAQLPPGTDVGELIGSVTSMLATGNEANWTVPKLQAEVKQIITDIQQELGTDHAVLDHLGPLRAQL</sequence>
<dbReference type="GO" id="GO:0006368">
    <property type="term" value="P:transcription elongation by RNA polymerase II"/>
    <property type="evidence" value="ECO:0007669"/>
    <property type="project" value="InterPro"/>
</dbReference>
<gene>
    <name evidence="2" type="ORF">BSAL_18540</name>
</gene>
<keyword evidence="3" id="KW-1185">Reference proteome</keyword>
<dbReference type="PANTHER" id="PTHR23146:SF0">
    <property type="entry name" value="RNA POLYMERASE-ASSOCIATED PROTEIN LEO1"/>
    <property type="match status" value="1"/>
</dbReference>
<dbReference type="GO" id="GO:1990269">
    <property type="term" value="F:RNA polymerase II C-terminal domain phosphoserine binding"/>
    <property type="evidence" value="ECO:0007669"/>
    <property type="project" value="TreeGrafter"/>
</dbReference>
<dbReference type="Proteomes" id="UP000051952">
    <property type="component" value="Unassembled WGS sequence"/>
</dbReference>
<evidence type="ECO:0000313" key="3">
    <source>
        <dbReference type="Proteomes" id="UP000051952"/>
    </source>
</evidence>
<dbReference type="InterPro" id="IPR007149">
    <property type="entry name" value="Leo1"/>
</dbReference>
<accession>A0A0S4JFB0</accession>
<dbReference type="EMBL" id="CYKH01001692">
    <property type="protein sequence ID" value="CUG88966.1"/>
    <property type="molecule type" value="Genomic_DNA"/>
</dbReference>
<evidence type="ECO:0000313" key="2">
    <source>
        <dbReference type="EMBL" id="CUG88966.1"/>
    </source>
</evidence>
<dbReference type="Pfam" id="PF04004">
    <property type="entry name" value="Leo1"/>
    <property type="match status" value="1"/>
</dbReference>
<name>A0A0S4JFB0_BODSA</name>
<reference evidence="3" key="1">
    <citation type="submission" date="2015-09" db="EMBL/GenBank/DDBJ databases">
        <authorList>
            <consortium name="Pathogen Informatics"/>
        </authorList>
    </citation>
    <scope>NUCLEOTIDE SEQUENCE [LARGE SCALE GENOMIC DNA]</scope>
    <source>
        <strain evidence="3">Lake Konstanz</strain>
    </source>
</reference>
<evidence type="ECO:0000256" key="1">
    <source>
        <dbReference type="SAM" id="MobiDB-lite"/>
    </source>
</evidence>
<proteinExistence type="predicted"/>
<dbReference type="PANTHER" id="PTHR23146">
    <property type="entry name" value="LEO1 PROTEIN"/>
    <property type="match status" value="1"/>
</dbReference>
<dbReference type="GO" id="GO:0032968">
    <property type="term" value="P:positive regulation of transcription elongation by RNA polymerase II"/>
    <property type="evidence" value="ECO:0007669"/>
    <property type="project" value="TreeGrafter"/>
</dbReference>
<dbReference type="OrthoDB" id="20844at2759"/>
<feature type="region of interest" description="Disordered" evidence="1">
    <location>
        <begin position="480"/>
        <end position="518"/>
    </location>
</feature>